<organism evidence="3 4">
    <name type="scientific">Coregonus suidteri</name>
    <dbReference type="NCBI Taxonomy" id="861788"/>
    <lineage>
        <taxon>Eukaryota</taxon>
        <taxon>Metazoa</taxon>
        <taxon>Chordata</taxon>
        <taxon>Craniata</taxon>
        <taxon>Vertebrata</taxon>
        <taxon>Euteleostomi</taxon>
        <taxon>Actinopterygii</taxon>
        <taxon>Neopterygii</taxon>
        <taxon>Teleostei</taxon>
        <taxon>Protacanthopterygii</taxon>
        <taxon>Salmoniformes</taxon>
        <taxon>Salmonidae</taxon>
        <taxon>Coregoninae</taxon>
        <taxon>Coregonus</taxon>
    </lineage>
</organism>
<dbReference type="EMBL" id="JAGTTL010000015">
    <property type="protein sequence ID" value="KAK6311424.1"/>
    <property type="molecule type" value="Genomic_DNA"/>
</dbReference>
<gene>
    <name evidence="3" type="ORF">J4Q44_G00170880</name>
</gene>
<evidence type="ECO:0000313" key="4">
    <source>
        <dbReference type="Proteomes" id="UP001356427"/>
    </source>
</evidence>
<dbReference type="SUPFAM" id="SSF63763">
    <property type="entry name" value="SAND domain-like"/>
    <property type="match status" value="1"/>
</dbReference>
<evidence type="ECO:0000313" key="3">
    <source>
        <dbReference type="EMBL" id="KAK6311424.1"/>
    </source>
</evidence>
<keyword evidence="4" id="KW-1185">Reference proteome</keyword>
<feature type="domain" description="SAND" evidence="2">
    <location>
        <begin position="147"/>
        <end position="219"/>
    </location>
</feature>
<name>A0AAN8LL13_9TELE</name>
<proteinExistence type="predicted"/>
<dbReference type="PANTHER" id="PTHR46386">
    <property type="entry name" value="NUCLEAR BODY PROTEIN SP140"/>
    <property type="match status" value="1"/>
</dbReference>
<dbReference type="PROSITE" id="PS50864">
    <property type="entry name" value="SAND"/>
    <property type="match status" value="1"/>
</dbReference>
<dbReference type="GO" id="GO:0005634">
    <property type="term" value="C:nucleus"/>
    <property type="evidence" value="ECO:0007669"/>
    <property type="project" value="TreeGrafter"/>
</dbReference>
<dbReference type="PANTHER" id="PTHR46386:SF1">
    <property type="entry name" value="NUCLEAR BODY PROTEIN SP140-LIKE PROTEIN"/>
    <property type="match status" value="1"/>
</dbReference>
<dbReference type="GO" id="GO:0000981">
    <property type="term" value="F:DNA-binding transcription factor activity, RNA polymerase II-specific"/>
    <property type="evidence" value="ECO:0007669"/>
    <property type="project" value="TreeGrafter"/>
</dbReference>
<feature type="compositionally biased region" description="Low complexity" evidence="1">
    <location>
        <begin position="123"/>
        <end position="132"/>
    </location>
</feature>
<evidence type="ECO:0000259" key="2">
    <source>
        <dbReference type="PROSITE" id="PS50864"/>
    </source>
</evidence>
<dbReference type="Pfam" id="PF01342">
    <property type="entry name" value="SAND"/>
    <property type="match status" value="1"/>
</dbReference>
<protein>
    <recommendedName>
        <fullName evidence="2">SAND domain-containing protein</fullName>
    </recommendedName>
</protein>
<feature type="region of interest" description="Disordered" evidence="1">
    <location>
        <begin position="87"/>
        <end position="150"/>
    </location>
</feature>
<sequence>MSSSVTTTTNGVVVNTHVNPYGNGMGVAGVASTPHCLGQTVSSVLGGFRAGHPKALGTVNYPMGPEGAGSFTFYAKLPQNLENKRKALGEGEEKEEEGEEEKKTGKKKRKQKISESAKKEEQPSTSTQSTPSQKRKVQRPPIWSCGKSTRTARRWVTPVELPVTCGDKEGMLNRDKLAKGSCGKSTRTARRWVTPVELPVTCGDKEGMLNRDKLAKGGW</sequence>
<dbReference type="InterPro" id="IPR043563">
    <property type="entry name" value="Sp110/Sp140/Sp140L-like"/>
</dbReference>
<dbReference type="InterPro" id="IPR010919">
    <property type="entry name" value="SAND-like_dom_sf"/>
</dbReference>
<feature type="compositionally biased region" description="Basic and acidic residues" evidence="1">
    <location>
        <begin position="112"/>
        <end position="122"/>
    </location>
</feature>
<dbReference type="Gene3D" id="3.10.390.10">
    <property type="entry name" value="SAND domain-like"/>
    <property type="match status" value="1"/>
</dbReference>
<reference evidence="3 4" key="1">
    <citation type="submission" date="2021-04" db="EMBL/GenBank/DDBJ databases">
        <authorList>
            <person name="De Guttry C."/>
            <person name="Zahm M."/>
            <person name="Klopp C."/>
            <person name="Cabau C."/>
            <person name="Louis A."/>
            <person name="Berthelot C."/>
            <person name="Parey E."/>
            <person name="Roest Crollius H."/>
            <person name="Montfort J."/>
            <person name="Robinson-Rechavi M."/>
            <person name="Bucao C."/>
            <person name="Bouchez O."/>
            <person name="Gislard M."/>
            <person name="Lluch J."/>
            <person name="Milhes M."/>
            <person name="Lampietro C."/>
            <person name="Lopez Roques C."/>
            <person name="Donnadieu C."/>
            <person name="Braasch I."/>
            <person name="Desvignes T."/>
            <person name="Postlethwait J."/>
            <person name="Bobe J."/>
            <person name="Wedekind C."/>
            <person name="Guiguen Y."/>
        </authorList>
    </citation>
    <scope>NUCLEOTIDE SEQUENCE [LARGE SCALE GENOMIC DNA]</scope>
    <source>
        <strain evidence="3">Cs_M1</strain>
        <tissue evidence="3">Blood</tissue>
    </source>
</reference>
<comment type="caution">
    <text evidence="3">The sequence shown here is derived from an EMBL/GenBank/DDBJ whole genome shotgun (WGS) entry which is preliminary data.</text>
</comment>
<dbReference type="Proteomes" id="UP001356427">
    <property type="component" value="Unassembled WGS sequence"/>
</dbReference>
<dbReference type="GO" id="GO:0003677">
    <property type="term" value="F:DNA binding"/>
    <property type="evidence" value="ECO:0007669"/>
    <property type="project" value="InterPro"/>
</dbReference>
<accession>A0AAN8LL13</accession>
<dbReference type="AlphaFoldDB" id="A0AAN8LL13"/>
<evidence type="ECO:0000256" key="1">
    <source>
        <dbReference type="SAM" id="MobiDB-lite"/>
    </source>
</evidence>
<dbReference type="InterPro" id="IPR000770">
    <property type="entry name" value="SAND_dom"/>
</dbReference>